<keyword evidence="2" id="KW-1185">Reference proteome</keyword>
<reference evidence="1" key="2">
    <citation type="journal article" date="2022" name="New Phytol.">
        <title>Evolutionary transition to the ectomycorrhizal habit in the genomes of a hyperdiverse lineage of mushroom-forming fungi.</title>
        <authorList>
            <person name="Looney B."/>
            <person name="Miyauchi S."/>
            <person name="Morin E."/>
            <person name="Drula E."/>
            <person name="Courty P.E."/>
            <person name="Kohler A."/>
            <person name="Kuo A."/>
            <person name="LaButti K."/>
            <person name="Pangilinan J."/>
            <person name="Lipzen A."/>
            <person name="Riley R."/>
            <person name="Andreopoulos W."/>
            <person name="He G."/>
            <person name="Johnson J."/>
            <person name="Nolan M."/>
            <person name="Tritt A."/>
            <person name="Barry K.W."/>
            <person name="Grigoriev I.V."/>
            <person name="Nagy L.G."/>
            <person name="Hibbett D."/>
            <person name="Henrissat B."/>
            <person name="Matheny P.B."/>
            <person name="Labbe J."/>
            <person name="Martin F.M."/>
        </authorList>
    </citation>
    <scope>NUCLEOTIDE SEQUENCE</scope>
    <source>
        <strain evidence="1">FP105234-sp</strain>
    </source>
</reference>
<gene>
    <name evidence="1" type="ORF">FA95DRAFT_1562521</name>
</gene>
<accession>A0ACB8RIY0</accession>
<evidence type="ECO:0000313" key="1">
    <source>
        <dbReference type="EMBL" id="KAI0044156.1"/>
    </source>
</evidence>
<organism evidence="1 2">
    <name type="scientific">Auriscalpium vulgare</name>
    <dbReference type="NCBI Taxonomy" id="40419"/>
    <lineage>
        <taxon>Eukaryota</taxon>
        <taxon>Fungi</taxon>
        <taxon>Dikarya</taxon>
        <taxon>Basidiomycota</taxon>
        <taxon>Agaricomycotina</taxon>
        <taxon>Agaricomycetes</taxon>
        <taxon>Russulales</taxon>
        <taxon>Auriscalpiaceae</taxon>
        <taxon>Auriscalpium</taxon>
    </lineage>
</organism>
<evidence type="ECO:0000313" key="2">
    <source>
        <dbReference type="Proteomes" id="UP000814033"/>
    </source>
</evidence>
<dbReference type="Proteomes" id="UP000814033">
    <property type="component" value="Unassembled WGS sequence"/>
</dbReference>
<dbReference type="EMBL" id="MU275992">
    <property type="protein sequence ID" value="KAI0044156.1"/>
    <property type="molecule type" value="Genomic_DNA"/>
</dbReference>
<proteinExistence type="predicted"/>
<protein>
    <submittedName>
        <fullName evidence="1">Acid protease</fullName>
    </submittedName>
</protein>
<sequence length="510" mass="54865">MKTSSWSPLALTIVLGLSRSAVALRLEVRGIDARASHGRRGGIATLDNNSNVKYYVNITVGGQVFNALLDTGSSDLWVARSIPGAVATGTNASLSYAIGEVAGPVKTASLDLLGFNVPDQAFIEIDPSTSTLPDDAVIGVGPTSSSEVYSALGQKPAGDAPLDRIFRQNTSTPNSLTILLNRSDDPAEPVPGSITVGELVPGYERIVNQPTVNVTVNARKDSGEQHWQVLLDEDGVIGPDGQPINVKSAVASTSNKAQLTAVFDSGFSMPQVLPSVAEAFYSRIDGARFDKAHNFWVIPCTAELNVSFKIGGQLYPVHPLDMSTDYDGLSDAKPGECTGTFQPITYKGDPDIDMILGMAFLRNVYLLINYGDFVDGSTTRASPFVQLLSTTNDTSHADFVGVRLHGIDTTGSQPLTSAISSTQDPHFQDCFFERHKTVLLVSFEVGGALVLALVVFAIYALYKWRRTVKSANVHDLTDDLHSLYSPVLVERVKRYKNSKRYTVLDMAAES</sequence>
<name>A0ACB8RIY0_9AGAM</name>
<keyword evidence="1" id="KW-0378">Hydrolase</keyword>
<reference evidence="1" key="1">
    <citation type="submission" date="2021-02" db="EMBL/GenBank/DDBJ databases">
        <authorList>
            <consortium name="DOE Joint Genome Institute"/>
            <person name="Ahrendt S."/>
            <person name="Looney B.P."/>
            <person name="Miyauchi S."/>
            <person name="Morin E."/>
            <person name="Drula E."/>
            <person name="Courty P.E."/>
            <person name="Chicoki N."/>
            <person name="Fauchery L."/>
            <person name="Kohler A."/>
            <person name="Kuo A."/>
            <person name="Labutti K."/>
            <person name="Pangilinan J."/>
            <person name="Lipzen A."/>
            <person name="Riley R."/>
            <person name="Andreopoulos W."/>
            <person name="He G."/>
            <person name="Johnson J."/>
            <person name="Barry K.W."/>
            <person name="Grigoriev I.V."/>
            <person name="Nagy L."/>
            <person name="Hibbett D."/>
            <person name="Henrissat B."/>
            <person name="Matheny P.B."/>
            <person name="Labbe J."/>
            <person name="Martin F."/>
        </authorList>
    </citation>
    <scope>NUCLEOTIDE SEQUENCE</scope>
    <source>
        <strain evidence="1">FP105234-sp</strain>
    </source>
</reference>
<comment type="caution">
    <text evidence="1">The sequence shown here is derived from an EMBL/GenBank/DDBJ whole genome shotgun (WGS) entry which is preliminary data.</text>
</comment>
<keyword evidence="1" id="KW-0645">Protease</keyword>